<accession>A0A059AB51</accession>
<dbReference type="Gramene" id="KCW50881">
    <property type="protein sequence ID" value="KCW50881"/>
    <property type="gene ID" value="EUGRSUZ_J00527"/>
</dbReference>
<dbReference type="EMBL" id="KK198762">
    <property type="protein sequence ID" value="KCW50881.1"/>
    <property type="molecule type" value="Genomic_DNA"/>
</dbReference>
<gene>
    <name evidence="1" type="ORF">EUGRSUZ_J00527</name>
</gene>
<protein>
    <submittedName>
        <fullName evidence="1">Uncharacterized protein</fullName>
    </submittedName>
</protein>
<evidence type="ECO:0000313" key="1">
    <source>
        <dbReference type="EMBL" id="KCW50881.1"/>
    </source>
</evidence>
<sequence>MNFDVHRWEGENIAEPWRTFDANLRRSWQFQLGGTKLILRTRSKFQKLTHARLPLDCALCMRTPCQRLDSGCGAVIR</sequence>
<reference evidence="1" key="1">
    <citation type="submission" date="2013-07" db="EMBL/GenBank/DDBJ databases">
        <title>The genome of Eucalyptus grandis.</title>
        <authorList>
            <person name="Schmutz J."/>
            <person name="Hayes R."/>
            <person name="Myburg A."/>
            <person name="Tuskan G."/>
            <person name="Grattapaglia D."/>
            <person name="Rokhsar D.S."/>
        </authorList>
    </citation>
    <scope>NUCLEOTIDE SEQUENCE</scope>
    <source>
        <tissue evidence="1">Leaf extractions</tissue>
    </source>
</reference>
<organism evidence="1">
    <name type="scientific">Eucalyptus grandis</name>
    <name type="common">Flooded gum</name>
    <dbReference type="NCBI Taxonomy" id="71139"/>
    <lineage>
        <taxon>Eukaryota</taxon>
        <taxon>Viridiplantae</taxon>
        <taxon>Streptophyta</taxon>
        <taxon>Embryophyta</taxon>
        <taxon>Tracheophyta</taxon>
        <taxon>Spermatophyta</taxon>
        <taxon>Magnoliopsida</taxon>
        <taxon>eudicotyledons</taxon>
        <taxon>Gunneridae</taxon>
        <taxon>Pentapetalae</taxon>
        <taxon>rosids</taxon>
        <taxon>malvids</taxon>
        <taxon>Myrtales</taxon>
        <taxon>Myrtaceae</taxon>
        <taxon>Myrtoideae</taxon>
        <taxon>Eucalypteae</taxon>
        <taxon>Eucalyptus</taxon>
    </lineage>
</organism>
<name>A0A059AB51_EUCGR</name>
<dbReference type="InParanoid" id="A0A059AB51"/>
<dbReference type="AlphaFoldDB" id="A0A059AB51"/>
<proteinExistence type="predicted"/>